<evidence type="ECO:0000256" key="8">
    <source>
        <dbReference type="SAM" id="Phobius"/>
    </source>
</evidence>
<dbReference type="AlphaFoldDB" id="A0A9X4PBE1"/>
<feature type="transmembrane region" description="Helical" evidence="8">
    <location>
        <begin position="65"/>
        <end position="90"/>
    </location>
</feature>
<name>A0A9X4PBE1_9PAST</name>
<sequence>MLEMLKTWYYRRFSDPQAMGLLAILLFAFIAIYFFSDLIAPLLIAIVLAYLLEWPIRFLSEKVKLPYGLALFLVLGGFLAFTLFTIIVLIPNLWNQMLNLLRDLPNMVNQFHTWVLSLPESYPELVDYALIDSFFTASRDKILTFAESALKLSLTSIMSLVTIGIYAFLVPLMVFFLLKDKTELIAGVSQFLPRNRHLASQVWREMKQQIANYIRGKIIEIVIMTIVSYGIFLYFGLYYPLLLAVGVGLSVLIPYIGAVLITIPVTIVAVSQFGISPTFWYIMVAYTISQILDGNLLVPFLFSEAVNLHPLTIIIAVLVFGGLWGFWGVFFAIPLATLVKAVVNAWPDSEAQLTTEHIISKK</sequence>
<evidence type="ECO:0000256" key="5">
    <source>
        <dbReference type="ARBA" id="ARBA00022692"/>
    </source>
</evidence>
<evidence type="ECO:0000313" key="9">
    <source>
        <dbReference type="EMBL" id="MDG6895983.1"/>
    </source>
</evidence>
<feature type="transmembrane region" description="Helical" evidence="8">
    <location>
        <begin position="241"/>
        <end position="267"/>
    </location>
</feature>
<evidence type="ECO:0000256" key="6">
    <source>
        <dbReference type="ARBA" id="ARBA00022989"/>
    </source>
</evidence>
<dbReference type="PANTHER" id="PTHR21716">
    <property type="entry name" value="TRANSMEMBRANE PROTEIN"/>
    <property type="match status" value="1"/>
</dbReference>
<dbReference type="GO" id="GO:0055085">
    <property type="term" value="P:transmembrane transport"/>
    <property type="evidence" value="ECO:0007669"/>
    <property type="project" value="TreeGrafter"/>
</dbReference>
<proteinExistence type="inferred from homology"/>
<dbReference type="Pfam" id="PF01594">
    <property type="entry name" value="AI-2E_transport"/>
    <property type="match status" value="1"/>
</dbReference>
<feature type="transmembrane region" description="Helical" evidence="8">
    <location>
        <begin position="308"/>
        <end position="333"/>
    </location>
</feature>
<dbReference type="InterPro" id="IPR002549">
    <property type="entry name" value="AI-2E-like"/>
</dbReference>
<evidence type="ECO:0000256" key="4">
    <source>
        <dbReference type="ARBA" id="ARBA00022475"/>
    </source>
</evidence>
<evidence type="ECO:0000256" key="7">
    <source>
        <dbReference type="ARBA" id="ARBA00023136"/>
    </source>
</evidence>
<dbReference type="Proteomes" id="UP001155500">
    <property type="component" value="Unassembled WGS sequence"/>
</dbReference>
<dbReference type="GO" id="GO:0005886">
    <property type="term" value="C:plasma membrane"/>
    <property type="evidence" value="ECO:0007669"/>
    <property type="project" value="UniProtKB-SubCell"/>
</dbReference>
<feature type="transmembrane region" description="Helical" evidence="8">
    <location>
        <begin position="157"/>
        <end position="178"/>
    </location>
</feature>
<comment type="caution">
    <text evidence="9">The sequence shown here is derived from an EMBL/GenBank/DDBJ whole genome shotgun (WGS) entry which is preliminary data.</text>
</comment>
<evidence type="ECO:0000256" key="3">
    <source>
        <dbReference type="ARBA" id="ARBA00022448"/>
    </source>
</evidence>
<reference evidence="9" key="1">
    <citation type="submission" date="2016-03" db="EMBL/GenBank/DDBJ databases">
        <title>Co-evolution between Pasteurellaceae and their hosts.</title>
        <authorList>
            <person name="Hansen M.J."/>
            <person name="Bojesen A.M."/>
            <person name="Planet P."/>
        </authorList>
    </citation>
    <scope>NUCLEOTIDE SEQUENCE</scope>
    <source>
        <strain evidence="9">146/S8/89</strain>
    </source>
</reference>
<comment type="similarity">
    <text evidence="2">Belongs to the autoinducer-2 exporter (AI-2E) (TC 2.A.86) family.</text>
</comment>
<protein>
    <submittedName>
        <fullName evidence="9">AI-2E family transporter</fullName>
    </submittedName>
</protein>
<dbReference type="RefSeq" id="WP_279573342.1">
    <property type="nucleotide sequence ID" value="NZ_LWID01000001.1"/>
</dbReference>
<dbReference type="EMBL" id="LWID01000001">
    <property type="protein sequence ID" value="MDG6895983.1"/>
    <property type="molecule type" value="Genomic_DNA"/>
</dbReference>
<evidence type="ECO:0000256" key="1">
    <source>
        <dbReference type="ARBA" id="ARBA00004651"/>
    </source>
</evidence>
<comment type="subcellular location">
    <subcellularLocation>
        <location evidence="1">Cell membrane</location>
        <topology evidence="1">Multi-pass membrane protein</topology>
    </subcellularLocation>
</comment>
<keyword evidence="10" id="KW-1185">Reference proteome</keyword>
<organism evidence="9 10">
    <name type="scientific">Volucribacter amazonae</name>
    <dbReference type="NCBI Taxonomy" id="256731"/>
    <lineage>
        <taxon>Bacteria</taxon>
        <taxon>Pseudomonadati</taxon>
        <taxon>Pseudomonadota</taxon>
        <taxon>Gammaproteobacteria</taxon>
        <taxon>Pasteurellales</taxon>
        <taxon>Pasteurellaceae</taxon>
        <taxon>Volucribacter</taxon>
    </lineage>
</organism>
<dbReference type="PANTHER" id="PTHR21716:SF53">
    <property type="entry name" value="PERMEASE PERM-RELATED"/>
    <property type="match status" value="1"/>
</dbReference>
<gene>
    <name evidence="9" type="ORF">A6A20_10220</name>
</gene>
<keyword evidence="5 8" id="KW-0812">Transmembrane</keyword>
<keyword evidence="4" id="KW-1003">Cell membrane</keyword>
<feature type="transmembrane region" description="Helical" evidence="8">
    <location>
        <begin position="279"/>
        <end position="302"/>
    </location>
</feature>
<keyword evidence="7 8" id="KW-0472">Membrane</keyword>
<feature type="transmembrane region" description="Helical" evidence="8">
    <location>
        <begin position="20"/>
        <end position="53"/>
    </location>
</feature>
<feature type="transmembrane region" description="Helical" evidence="8">
    <location>
        <begin position="214"/>
        <end position="235"/>
    </location>
</feature>
<keyword evidence="3" id="KW-0813">Transport</keyword>
<evidence type="ECO:0000256" key="2">
    <source>
        <dbReference type="ARBA" id="ARBA00009773"/>
    </source>
</evidence>
<accession>A0A9X4PBE1</accession>
<evidence type="ECO:0000313" key="10">
    <source>
        <dbReference type="Proteomes" id="UP001155500"/>
    </source>
</evidence>
<keyword evidence="6 8" id="KW-1133">Transmembrane helix</keyword>